<dbReference type="PANTHER" id="PTHR46905:SF7">
    <property type="entry name" value="RING-H2 FINGER PROTEIN ATL78"/>
    <property type="match status" value="1"/>
</dbReference>
<keyword evidence="6 10" id="KW-1133">Transmembrane helix</keyword>
<proteinExistence type="inferred from homology"/>
<evidence type="ECO:0000256" key="9">
    <source>
        <dbReference type="PROSITE-ProRule" id="PRU00175"/>
    </source>
</evidence>
<dbReference type="InterPro" id="IPR044602">
    <property type="entry name" value="ATL10/ATL72-79-like"/>
</dbReference>
<evidence type="ECO:0000256" key="2">
    <source>
        <dbReference type="ARBA" id="ARBA00022679"/>
    </source>
</evidence>
<keyword evidence="2" id="KW-0808">Transferase</keyword>
<evidence type="ECO:0000313" key="12">
    <source>
        <dbReference type="EMBL" id="KAF9612457.1"/>
    </source>
</evidence>
<evidence type="ECO:0000256" key="4">
    <source>
        <dbReference type="ARBA" id="ARBA00022723"/>
    </source>
</evidence>
<organism evidence="12 13">
    <name type="scientific">Coptis chinensis</name>
    <dbReference type="NCBI Taxonomy" id="261450"/>
    <lineage>
        <taxon>Eukaryota</taxon>
        <taxon>Viridiplantae</taxon>
        <taxon>Streptophyta</taxon>
        <taxon>Embryophyta</taxon>
        <taxon>Tracheophyta</taxon>
        <taxon>Spermatophyta</taxon>
        <taxon>Magnoliopsida</taxon>
        <taxon>Ranunculales</taxon>
        <taxon>Ranunculaceae</taxon>
        <taxon>Coptidoideae</taxon>
        <taxon>Coptis</taxon>
    </lineage>
</organism>
<evidence type="ECO:0000256" key="6">
    <source>
        <dbReference type="ARBA" id="ARBA00022989"/>
    </source>
</evidence>
<protein>
    <recommendedName>
        <fullName evidence="11">RING-type domain-containing protein</fullName>
    </recommendedName>
</protein>
<evidence type="ECO:0000256" key="10">
    <source>
        <dbReference type="SAM" id="Phobius"/>
    </source>
</evidence>
<evidence type="ECO:0000259" key="11">
    <source>
        <dbReference type="PROSITE" id="PS50089"/>
    </source>
</evidence>
<dbReference type="Pfam" id="PF13639">
    <property type="entry name" value="zf-RING_2"/>
    <property type="match status" value="1"/>
</dbReference>
<evidence type="ECO:0000256" key="3">
    <source>
        <dbReference type="ARBA" id="ARBA00022692"/>
    </source>
</evidence>
<dbReference type="CDD" id="cd16461">
    <property type="entry name" value="RING-H2_EL5-like"/>
    <property type="match status" value="1"/>
</dbReference>
<dbReference type="PROSITE" id="PS50089">
    <property type="entry name" value="ZF_RING_2"/>
    <property type="match status" value="1"/>
</dbReference>
<dbReference type="InterPro" id="IPR024752">
    <property type="entry name" value="Myb/SANT-like_dom"/>
</dbReference>
<evidence type="ECO:0000256" key="5">
    <source>
        <dbReference type="ARBA" id="ARBA00022833"/>
    </source>
</evidence>
<dbReference type="GO" id="GO:0008270">
    <property type="term" value="F:zinc ion binding"/>
    <property type="evidence" value="ECO:0007669"/>
    <property type="project" value="UniProtKB-KW"/>
</dbReference>
<accession>A0A835M128</accession>
<dbReference type="GO" id="GO:0004842">
    <property type="term" value="F:ubiquitin-protein transferase activity"/>
    <property type="evidence" value="ECO:0007669"/>
    <property type="project" value="UniProtKB-ARBA"/>
</dbReference>
<evidence type="ECO:0000256" key="8">
    <source>
        <dbReference type="ARBA" id="ARBA00024209"/>
    </source>
</evidence>
<feature type="domain" description="RING-type" evidence="11">
    <location>
        <begin position="135"/>
        <end position="177"/>
    </location>
</feature>
<keyword evidence="4" id="KW-0479">Metal-binding</keyword>
<dbReference type="EMBL" id="JADFTS010000003">
    <property type="protein sequence ID" value="KAF9612457.1"/>
    <property type="molecule type" value="Genomic_DNA"/>
</dbReference>
<dbReference type="AlphaFoldDB" id="A0A835M128"/>
<keyword evidence="7 10" id="KW-0472">Membrane</keyword>
<dbReference type="OrthoDB" id="8062037at2759"/>
<dbReference type="Pfam" id="PF12776">
    <property type="entry name" value="Myb_DNA-bind_3"/>
    <property type="match status" value="1"/>
</dbReference>
<dbReference type="FunFam" id="3.30.40.10:FF:000632">
    <property type="entry name" value="RING-H2 finger protein ATL73"/>
    <property type="match status" value="1"/>
</dbReference>
<dbReference type="GO" id="GO:0016020">
    <property type="term" value="C:membrane"/>
    <property type="evidence" value="ECO:0007669"/>
    <property type="project" value="UniProtKB-SubCell"/>
</dbReference>
<feature type="transmembrane region" description="Helical" evidence="10">
    <location>
        <begin position="61"/>
        <end position="82"/>
    </location>
</feature>
<dbReference type="Proteomes" id="UP000631114">
    <property type="component" value="Unassembled WGS sequence"/>
</dbReference>
<dbReference type="InterPro" id="IPR013083">
    <property type="entry name" value="Znf_RING/FYVE/PHD"/>
</dbReference>
<keyword evidence="13" id="KW-1185">Reference proteome</keyword>
<evidence type="ECO:0000256" key="7">
    <source>
        <dbReference type="ARBA" id="ARBA00023136"/>
    </source>
</evidence>
<dbReference type="SMART" id="SM00184">
    <property type="entry name" value="RING"/>
    <property type="match status" value="1"/>
</dbReference>
<evidence type="ECO:0000256" key="1">
    <source>
        <dbReference type="ARBA" id="ARBA00004167"/>
    </source>
</evidence>
<comment type="caution">
    <text evidence="12">The sequence shown here is derived from an EMBL/GenBank/DDBJ whole genome shotgun (WGS) entry which is preliminary data.</text>
</comment>
<dbReference type="SUPFAM" id="SSF57850">
    <property type="entry name" value="RING/U-box"/>
    <property type="match status" value="1"/>
</dbReference>
<evidence type="ECO:0000313" key="13">
    <source>
        <dbReference type="Proteomes" id="UP000631114"/>
    </source>
</evidence>
<sequence>MWFSVSSYSVSSELVHGLYSRRLLLHTPLYSSTDKATPPSTSSGHSHPEPYIGDSSFDANIIMILSVLLCALICALGLNSIIRCALRCSSRVTSESSDISSTRLANTGVKRKALKTFPTITYSADLKLPGLDKECSICLSEFTLGERLRVLPKCNHGFHLRCIDKWLISHSSCPTCRHCLIDTCQKIVGCSQASSSQLLPLLQGGIVALEPEGIEETQQSVKGKSKQEKKNYRWTDKKEKILISFLAECARKGEKKGKTFSKSTFTQAAKAISDAFNDTCTVENVVGRMKTTKAKYAMIKSLKERSGWAWDDELKMIKVDKEDAEDFIERAENGTQMVMVRADTTVRGTMVEKENANRTRDAEDNPYAKGLLNVPIEQYDELSLVCGDDQATGSSGKAIADIQSETVDIEDVSETRGAPQKAKRSRQWEEAFSKLDRLSQQVSRLANAVSNVDQSFCDRVFYEVMNMEGFDTLMLNSAFEYLTENPLAGKQFISKTHELRMNWLTSFEAKE</sequence>
<dbReference type="Gene3D" id="3.30.40.10">
    <property type="entry name" value="Zinc/RING finger domain, C3HC4 (zinc finger)"/>
    <property type="match status" value="1"/>
</dbReference>
<dbReference type="GO" id="GO:0016567">
    <property type="term" value="P:protein ubiquitination"/>
    <property type="evidence" value="ECO:0007669"/>
    <property type="project" value="UniProtKB-UniPathway"/>
</dbReference>
<gene>
    <name evidence="12" type="ORF">IFM89_000205</name>
</gene>
<name>A0A835M128_9MAGN</name>
<keyword evidence="5" id="KW-0862">Zinc</keyword>
<keyword evidence="9" id="KW-0863">Zinc-finger</keyword>
<dbReference type="UniPathway" id="UPA00143"/>
<dbReference type="PANTHER" id="PTHR46905">
    <property type="entry name" value="RING-H2 FINGER PROTEIN ATL78"/>
    <property type="match status" value="1"/>
</dbReference>
<reference evidence="12 13" key="1">
    <citation type="submission" date="2020-10" db="EMBL/GenBank/DDBJ databases">
        <title>The Coptis chinensis genome and diversification of protoberbering-type alkaloids.</title>
        <authorList>
            <person name="Wang B."/>
            <person name="Shu S."/>
            <person name="Song C."/>
            <person name="Liu Y."/>
        </authorList>
    </citation>
    <scope>NUCLEOTIDE SEQUENCE [LARGE SCALE GENOMIC DNA]</scope>
    <source>
        <strain evidence="12">HL-2020</strain>
        <tissue evidence="12">Leaf</tissue>
    </source>
</reference>
<comment type="subcellular location">
    <subcellularLocation>
        <location evidence="1">Membrane</location>
        <topology evidence="1">Single-pass membrane protein</topology>
    </subcellularLocation>
</comment>
<dbReference type="InterPro" id="IPR001841">
    <property type="entry name" value="Znf_RING"/>
</dbReference>
<keyword evidence="3 10" id="KW-0812">Transmembrane</keyword>
<comment type="similarity">
    <text evidence="8">Belongs to the RING-type zinc finger family. ATL subfamily.</text>
</comment>